<evidence type="ECO:0000313" key="3">
    <source>
        <dbReference type="EMBL" id="RKS42825.1"/>
    </source>
</evidence>
<gene>
    <name evidence="3" type="ORF">BC962_3112</name>
</gene>
<feature type="region of interest" description="Disordered" evidence="1">
    <location>
        <begin position="40"/>
        <end position="61"/>
    </location>
</feature>
<keyword evidence="2" id="KW-0472">Membrane</keyword>
<evidence type="ECO:0000313" key="4">
    <source>
        <dbReference type="Proteomes" id="UP000276282"/>
    </source>
</evidence>
<organism evidence="3 4">
    <name type="scientific">Gillisia mitskevichiae</name>
    <dbReference type="NCBI Taxonomy" id="270921"/>
    <lineage>
        <taxon>Bacteria</taxon>
        <taxon>Pseudomonadati</taxon>
        <taxon>Bacteroidota</taxon>
        <taxon>Flavobacteriia</taxon>
        <taxon>Flavobacteriales</taxon>
        <taxon>Flavobacteriaceae</taxon>
        <taxon>Gillisia</taxon>
    </lineage>
</organism>
<reference evidence="3 4" key="1">
    <citation type="submission" date="2018-10" db="EMBL/GenBank/DDBJ databases">
        <title>Genomic Encyclopedia of Archaeal and Bacterial Type Strains, Phase II (KMG-II): from individual species to whole genera.</title>
        <authorList>
            <person name="Goeker M."/>
        </authorList>
    </citation>
    <scope>NUCLEOTIDE SEQUENCE [LARGE SCALE GENOMIC DNA]</scope>
    <source>
        <strain evidence="3 4">DSM 19839</strain>
    </source>
</reference>
<name>A0A495NYI5_9FLAO</name>
<keyword evidence="2" id="KW-1133">Transmembrane helix</keyword>
<keyword evidence="4" id="KW-1185">Reference proteome</keyword>
<protein>
    <submittedName>
        <fullName evidence="3">Uncharacterized protein</fullName>
    </submittedName>
</protein>
<dbReference type="EMBL" id="RBLG01000006">
    <property type="protein sequence ID" value="RKS42825.1"/>
    <property type="molecule type" value="Genomic_DNA"/>
</dbReference>
<feature type="transmembrane region" description="Helical" evidence="2">
    <location>
        <begin position="6"/>
        <end position="23"/>
    </location>
</feature>
<comment type="caution">
    <text evidence="3">The sequence shown here is derived from an EMBL/GenBank/DDBJ whole genome shotgun (WGS) entry which is preliminary data.</text>
</comment>
<dbReference type="AlphaFoldDB" id="A0A495NYI5"/>
<evidence type="ECO:0000256" key="2">
    <source>
        <dbReference type="SAM" id="Phobius"/>
    </source>
</evidence>
<dbReference type="OrthoDB" id="1453702at2"/>
<sequence length="61" mass="6833">MKNQLLRIIAVAVVASLVIISWMKSRSETNADYETNKVEIRDSQEGSSSQVSYISVDEVRS</sequence>
<dbReference type="RefSeq" id="WP_147405664.1">
    <property type="nucleotide sequence ID" value="NZ_RBLG01000006.1"/>
</dbReference>
<keyword evidence="2" id="KW-0812">Transmembrane</keyword>
<accession>A0A495NYI5</accession>
<dbReference type="Proteomes" id="UP000276282">
    <property type="component" value="Unassembled WGS sequence"/>
</dbReference>
<proteinExistence type="predicted"/>
<evidence type="ECO:0000256" key="1">
    <source>
        <dbReference type="SAM" id="MobiDB-lite"/>
    </source>
</evidence>